<evidence type="ECO:0000313" key="2">
    <source>
        <dbReference type="Proteomes" id="UP000238034"/>
    </source>
</evidence>
<protein>
    <submittedName>
        <fullName evidence="1">Uncharacterized protein</fullName>
    </submittedName>
</protein>
<keyword evidence="2" id="KW-1185">Reference proteome</keyword>
<gene>
    <name evidence="1" type="ORF">B0I27_105184</name>
</gene>
<sequence>MTINLSFILHYKKENVIFNPEIVALTILNNPHNDTTIDNHYFVSYFRFK</sequence>
<proteinExistence type="predicted"/>
<dbReference type="Proteomes" id="UP000238034">
    <property type="component" value="Unassembled WGS sequence"/>
</dbReference>
<dbReference type="AlphaFoldDB" id="A0A2T0U468"/>
<comment type="caution">
    <text evidence="1">The sequence shown here is derived from an EMBL/GenBank/DDBJ whole genome shotgun (WGS) entry which is preliminary data.</text>
</comment>
<evidence type="ECO:0000313" key="1">
    <source>
        <dbReference type="EMBL" id="PRY52716.1"/>
    </source>
</evidence>
<reference evidence="1 2" key="1">
    <citation type="submission" date="2018-03" db="EMBL/GenBank/DDBJ databases">
        <title>Genomic Encyclopedia of Type Strains, Phase III (KMG-III): the genomes of soil and plant-associated and newly described type strains.</title>
        <authorList>
            <person name="Whitman W."/>
        </authorList>
    </citation>
    <scope>NUCLEOTIDE SEQUENCE [LARGE SCALE GENOMIC DNA]</scope>
    <source>
        <strain evidence="1 2">CGMCC 1.9313</strain>
    </source>
</reference>
<accession>A0A2T0U468</accession>
<name>A0A2T0U468_9SPHI</name>
<dbReference type="EMBL" id="PVTH01000005">
    <property type="protein sequence ID" value="PRY52716.1"/>
    <property type="molecule type" value="Genomic_DNA"/>
</dbReference>
<organism evidence="1 2">
    <name type="scientific">Arcticibacter pallidicorallinus</name>
    <dbReference type="NCBI Taxonomy" id="1259464"/>
    <lineage>
        <taxon>Bacteria</taxon>
        <taxon>Pseudomonadati</taxon>
        <taxon>Bacteroidota</taxon>
        <taxon>Sphingobacteriia</taxon>
        <taxon>Sphingobacteriales</taxon>
        <taxon>Sphingobacteriaceae</taxon>
        <taxon>Arcticibacter</taxon>
    </lineage>
</organism>